<feature type="binding site" evidence="11">
    <location>
        <position position="317"/>
    </location>
    <ligand>
        <name>Mg(2+)</name>
        <dbReference type="ChEBI" id="CHEBI:18420"/>
    </ligand>
</feature>
<sequence>MSDHFKDLLYAGTLINTTDGFVPINVTGHPSKFPVDKVLQAQELQKIMNVLLYRAMMDQNTYEMDTKDEMYNMLVKMKRTSRKTKPTLIYTRTDYLLDKAHILKQVEINTIAVSFVELNTRLNQIHATLHENVWLPENVPKFVEMVALTRNTFIRVNDYSDVIALLLDDNTGIQSKNFFEKKNLMFELKKKGVTMLHVTMQDIEKNGKFENDRFIYAGQSVFFVYLRHFYNYDHYDNCTMHLRTQIENSDAITLPSIELQIVGLKMFQVVFKNKDVLKKYLSDTQISTIYEHFGDFKSAKDYETGDEKIYFLKCMREGGNTIITENFKDYIAEPDRYFLMKKIDSITVRNRFYTENEDSDMILELGVLGAFVEYDGDILLDEHSGFICRIKKKESIECGVTCNYGGLDTIYKN</sequence>
<dbReference type="InterPro" id="IPR037013">
    <property type="entry name" value="GSH-S_sub-bd_sf"/>
</dbReference>
<dbReference type="AlphaFoldDB" id="L2GX52"/>
<dbReference type="Proteomes" id="UP000011081">
    <property type="component" value="Unassembled WGS sequence"/>
</dbReference>
<dbReference type="EC" id="6.3.2.3" evidence="3"/>
<dbReference type="UniPathway" id="UPA00142">
    <property type="reaction ID" value="UER00210"/>
</dbReference>
<dbReference type="FunCoup" id="L2GX52">
    <property type="interactions" value="166"/>
</dbReference>
<dbReference type="SUPFAM" id="SSF56059">
    <property type="entry name" value="Glutathione synthetase ATP-binding domain-like"/>
    <property type="match status" value="1"/>
</dbReference>
<feature type="binding site" evidence="11">
    <location>
        <position position="109"/>
    </location>
    <ligand>
        <name>Mg(2+)</name>
        <dbReference type="ChEBI" id="CHEBI:18420"/>
    </ligand>
</feature>
<feature type="binding site" evidence="10">
    <location>
        <position position="391"/>
    </location>
    <ligand>
        <name>ATP</name>
        <dbReference type="ChEBI" id="CHEBI:30616"/>
    </ligand>
</feature>
<comment type="cofactor">
    <cofactor evidence="11">
        <name>Mg(2+)</name>
        <dbReference type="ChEBI" id="CHEBI:18420"/>
    </cofactor>
    <text evidence="11">Binds 1 Mg(2+) ion per subunit.</text>
</comment>
<dbReference type="GO" id="GO:0005524">
    <property type="term" value="F:ATP binding"/>
    <property type="evidence" value="ECO:0007669"/>
    <property type="project" value="UniProtKB-KW"/>
</dbReference>
<evidence type="ECO:0000256" key="7">
    <source>
        <dbReference type="ARBA" id="ARBA00022741"/>
    </source>
</evidence>
<evidence type="ECO:0000256" key="4">
    <source>
        <dbReference type="ARBA" id="ARBA00022598"/>
    </source>
</evidence>
<dbReference type="InterPro" id="IPR004887">
    <property type="entry name" value="GSH_synth_subst-bd"/>
</dbReference>
<evidence type="ECO:0000256" key="10">
    <source>
        <dbReference type="PIRSR" id="PIRSR001558-1"/>
    </source>
</evidence>
<comment type="pathway">
    <text evidence="1">Sulfur metabolism; glutathione biosynthesis; glutathione from L-cysteine and L-glutamate: step 2/2.</text>
</comment>
<dbReference type="InterPro" id="IPR014042">
    <property type="entry name" value="Glutathione_synthase_a-hlx"/>
</dbReference>
<evidence type="ECO:0000256" key="8">
    <source>
        <dbReference type="ARBA" id="ARBA00022840"/>
    </source>
</evidence>
<protein>
    <recommendedName>
        <fullName evidence="3">glutathione synthase</fullName>
        <ecNumber evidence="3">6.3.2.3</ecNumber>
    </recommendedName>
</protein>
<reference evidence="14" key="1">
    <citation type="submission" date="2011-03" db="EMBL/GenBank/DDBJ databases">
        <title>The genome sequence of Vavraia culicis strain floridensis.</title>
        <authorList>
            <consortium name="The Broad Institute Genome Sequencing Platform"/>
            <person name="Cuomo C."/>
            <person name="Becnel J."/>
            <person name="Sanscrainte N."/>
            <person name="Young S.K."/>
            <person name="Zeng Q."/>
            <person name="Gargeya S."/>
            <person name="Fitzgerald M."/>
            <person name="Haas B."/>
            <person name="Abouelleil A."/>
            <person name="Alvarado L."/>
            <person name="Arachchi H.M."/>
            <person name="Berlin A."/>
            <person name="Chapman S.B."/>
            <person name="Gearin G."/>
            <person name="Goldberg J."/>
            <person name="Griggs A."/>
            <person name="Gujja S."/>
            <person name="Hansen M."/>
            <person name="Heiman D."/>
            <person name="Howarth C."/>
            <person name="Larimer J."/>
            <person name="Lui A."/>
            <person name="MacDonald P.J.P."/>
            <person name="McCowen C."/>
            <person name="Montmayeur A."/>
            <person name="Murphy C."/>
            <person name="Neiman D."/>
            <person name="Pearson M."/>
            <person name="Priest M."/>
            <person name="Roberts A."/>
            <person name="Saif S."/>
            <person name="Shea T."/>
            <person name="Sisk P."/>
            <person name="Stolte C."/>
            <person name="Sykes S."/>
            <person name="Wortman J."/>
            <person name="Nusbaum C."/>
            <person name="Birren B."/>
        </authorList>
    </citation>
    <scope>NUCLEOTIDE SEQUENCE [LARGE SCALE GENOMIC DNA]</scope>
    <source>
        <strain evidence="14">floridensis</strain>
    </source>
</reference>
<feature type="binding site" evidence="10">
    <location>
        <position position="265"/>
    </location>
    <ligand>
        <name>ATP</name>
        <dbReference type="ChEBI" id="CHEBI:30616"/>
    </ligand>
</feature>
<dbReference type="HOGENOM" id="CLU_677867_0_0_1"/>
<feature type="binding site" evidence="10">
    <location>
        <position position="364"/>
    </location>
    <ligand>
        <name>ATP</name>
        <dbReference type="ChEBI" id="CHEBI:30616"/>
    </ligand>
</feature>
<evidence type="ECO:0000256" key="1">
    <source>
        <dbReference type="ARBA" id="ARBA00004965"/>
    </source>
</evidence>
<keyword evidence="8 10" id="KW-0067">ATP-binding</keyword>
<dbReference type="SUPFAM" id="SSF52440">
    <property type="entry name" value="PreATP-grasp domain"/>
    <property type="match status" value="1"/>
</dbReference>
<evidence type="ECO:0000313" key="13">
    <source>
        <dbReference type="EMBL" id="ELA48261.1"/>
    </source>
</evidence>
<dbReference type="InterPro" id="IPR014709">
    <property type="entry name" value="Glutathione_synthase_C_euk"/>
</dbReference>
<dbReference type="GO" id="GO:0043295">
    <property type="term" value="F:glutathione binding"/>
    <property type="evidence" value="ECO:0007669"/>
    <property type="project" value="TreeGrafter"/>
</dbReference>
<dbReference type="PANTHER" id="PTHR11130:SF0">
    <property type="entry name" value="GLUTATHIONE SYNTHETASE"/>
    <property type="match status" value="1"/>
</dbReference>
<dbReference type="STRING" id="948595.L2GX52"/>
<dbReference type="InterPro" id="IPR016185">
    <property type="entry name" value="PreATP-grasp_dom_sf"/>
</dbReference>
<dbReference type="Gene3D" id="3.30.470.20">
    <property type="entry name" value="ATP-grasp fold, B domain"/>
    <property type="match status" value="1"/>
</dbReference>
<evidence type="ECO:0000256" key="11">
    <source>
        <dbReference type="PIRSR" id="PIRSR001558-2"/>
    </source>
</evidence>
<keyword evidence="5" id="KW-0317">Glutathione biosynthesis</keyword>
<dbReference type="GO" id="GO:0046872">
    <property type="term" value="F:metal ion binding"/>
    <property type="evidence" value="ECO:0007669"/>
    <property type="project" value="UniProtKB-KW"/>
</dbReference>
<evidence type="ECO:0000256" key="3">
    <source>
        <dbReference type="ARBA" id="ARBA00012214"/>
    </source>
</evidence>
<feature type="binding site" evidence="10">
    <location>
        <position position="107"/>
    </location>
    <ligand>
        <name>ATP</name>
        <dbReference type="ChEBI" id="CHEBI:30616"/>
    </ligand>
</feature>
<dbReference type="GeneID" id="19878191"/>
<proteinExistence type="inferred from homology"/>
<organism evidence="13 14">
    <name type="scientific">Vavraia culicis (isolate floridensis)</name>
    <name type="common">Microsporidian parasite</name>
    <dbReference type="NCBI Taxonomy" id="948595"/>
    <lineage>
        <taxon>Eukaryota</taxon>
        <taxon>Fungi</taxon>
        <taxon>Fungi incertae sedis</taxon>
        <taxon>Microsporidia</taxon>
        <taxon>Pleistophoridae</taxon>
        <taxon>Vavraia</taxon>
    </lineage>
</organism>
<dbReference type="GO" id="GO:0004363">
    <property type="term" value="F:glutathione synthase activity"/>
    <property type="evidence" value="ECO:0007669"/>
    <property type="project" value="UniProtKB-EC"/>
</dbReference>
<dbReference type="EMBL" id="GL877406">
    <property type="protein sequence ID" value="ELA48261.1"/>
    <property type="molecule type" value="Genomic_DNA"/>
</dbReference>
<evidence type="ECO:0000256" key="5">
    <source>
        <dbReference type="ARBA" id="ARBA00022684"/>
    </source>
</evidence>
<dbReference type="OrthoDB" id="2020073at2759"/>
<dbReference type="Gene3D" id="3.30.1490.50">
    <property type="match status" value="1"/>
</dbReference>
<keyword evidence="14" id="KW-1185">Reference proteome</keyword>
<evidence type="ECO:0000256" key="9">
    <source>
        <dbReference type="ARBA" id="ARBA00022842"/>
    </source>
</evidence>
<dbReference type="Gene3D" id="1.10.1080.10">
    <property type="entry name" value="Glutathione Synthetase, Chain A, domain 3"/>
    <property type="match status" value="1"/>
</dbReference>
<keyword evidence="9 11" id="KW-0460">Magnesium</keyword>
<dbReference type="InterPro" id="IPR005615">
    <property type="entry name" value="Glutathione_synthase"/>
</dbReference>
<feature type="binding site" evidence="10">
    <location>
        <position position="389"/>
    </location>
    <ligand>
        <name>substrate</name>
    </ligand>
</feature>
<dbReference type="OMA" id="CPPISYH"/>
<feature type="non-terminal residue" evidence="13">
    <location>
        <position position="1"/>
    </location>
</feature>
<dbReference type="InterPro" id="IPR014049">
    <property type="entry name" value="Glutathione_synthase_N_euk"/>
</dbReference>
<accession>L2GX52</accession>
<feature type="binding site" evidence="10">
    <location>
        <begin position="340"/>
        <end position="343"/>
    </location>
    <ligand>
        <name>ATP</name>
        <dbReference type="ChEBI" id="CHEBI:30616"/>
    </ligand>
</feature>
<dbReference type="Gene3D" id="3.40.50.1760">
    <property type="entry name" value="Glutathione synthase, substrate-binding domain superfamily, eukaryotic"/>
    <property type="match status" value="1"/>
</dbReference>
<dbReference type="Pfam" id="PF03199">
    <property type="entry name" value="GSH_synthase"/>
    <property type="match status" value="1"/>
</dbReference>
<keyword evidence="6 11" id="KW-0479">Metal-binding</keyword>
<evidence type="ECO:0000256" key="6">
    <source>
        <dbReference type="ARBA" id="ARBA00022723"/>
    </source>
</evidence>
<dbReference type="VEuPathDB" id="MicrosporidiaDB:VCUG_00302"/>
<keyword evidence="7 10" id="KW-0547">Nucleotide-binding</keyword>
<gene>
    <name evidence="13" type="ORF">VCUG_00302</name>
</gene>
<dbReference type="PIRSF" id="PIRSF001558">
    <property type="entry name" value="GSHase"/>
    <property type="match status" value="1"/>
</dbReference>
<name>L2GX52_VAVCU</name>
<feature type="domain" description="Glutathione synthase substrate-binding" evidence="12">
    <location>
        <begin position="175"/>
        <end position="262"/>
    </location>
</feature>
<dbReference type="GO" id="GO:0005829">
    <property type="term" value="C:cytosol"/>
    <property type="evidence" value="ECO:0007669"/>
    <property type="project" value="TreeGrafter"/>
</dbReference>
<dbReference type="Pfam" id="PF03917">
    <property type="entry name" value="GSH_synth_ATP"/>
    <property type="match status" value="1"/>
</dbReference>
<dbReference type="Gene3D" id="3.30.1490.80">
    <property type="match status" value="1"/>
</dbReference>
<evidence type="ECO:0000259" key="12">
    <source>
        <dbReference type="Pfam" id="PF03199"/>
    </source>
</evidence>
<dbReference type="InParanoid" id="L2GX52"/>
<keyword evidence="4" id="KW-0436">Ligase</keyword>
<feature type="binding site" evidence="10">
    <location>
        <position position="397"/>
    </location>
    <ligand>
        <name>ATP</name>
        <dbReference type="ChEBI" id="CHEBI:30616"/>
    </ligand>
</feature>
<comment type="similarity">
    <text evidence="2">Belongs to the eukaryotic GSH synthase family.</text>
</comment>
<evidence type="ECO:0000313" key="14">
    <source>
        <dbReference type="Proteomes" id="UP000011081"/>
    </source>
</evidence>
<dbReference type="RefSeq" id="XP_008073320.1">
    <property type="nucleotide sequence ID" value="XM_008075129.1"/>
</dbReference>
<evidence type="ECO:0000256" key="2">
    <source>
        <dbReference type="ARBA" id="ARBA00010385"/>
    </source>
</evidence>
<feature type="binding site" evidence="11">
    <location>
        <position position="107"/>
    </location>
    <ligand>
        <name>Mg(2+)</name>
        <dbReference type="ChEBI" id="CHEBI:18420"/>
    </ligand>
</feature>
<feature type="binding site" evidence="10">
    <location>
        <position position="92"/>
    </location>
    <ligand>
        <name>substrate</name>
    </ligand>
</feature>
<dbReference type="PANTHER" id="PTHR11130">
    <property type="entry name" value="GLUTATHIONE SYNTHETASE"/>
    <property type="match status" value="1"/>
</dbReference>